<keyword evidence="6 11" id="KW-0812">Transmembrane</keyword>
<evidence type="ECO:0000256" key="11">
    <source>
        <dbReference type="RuleBase" id="RU363032"/>
    </source>
</evidence>
<evidence type="ECO:0000256" key="6">
    <source>
        <dbReference type="ARBA" id="ARBA00022692"/>
    </source>
</evidence>
<feature type="transmembrane region" description="Helical" evidence="11">
    <location>
        <begin position="35"/>
        <end position="57"/>
    </location>
</feature>
<dbReference type="AlphaFoldDB" id="A0A378F605"/>
<sequence>MAVLSATFATLIGSLTAVALYRYRFRGKPFVSGMLFVVMMSPDIVMAISLLVLFMLIGVQLGFWSLLFSHITFCLPFVVVTVYSRLKGFDVRMLEAAKDLGASEMTILRKIILRWPCRGSRWVVAELHPVDG</sequence>
<evidence type="ECO:0000256" key="1">
    <source>
        <dbReference type="ARBA" id="ARBA00004429"/>
    </source>
</evidence>
<evidence type="ECO:0000256" key="8">
    <source>
        <dbReference type="ARBA" id="ARBA00023136"/>
    </source>
</evidence>
<keyword evidence="7 11" id="KW-1133">Transmembrane helix</keyword>
<gene>
    <name evidence="13" type="primary">potC_2</name>
    <name evidence="13" type="ORF">NCTC9617_01397</name>
</gene>
<comment type="function">
    <text evidence="9">Required for the activity of the bacterial periplasmic transport system of putrescine and spermidine.</text>
</comment>
<keyword evidence="5" id="KW-0997">Cell inner membrane</keyword>
<protein>
    <recommendedName>
        <fullName evidence="10">Spermidine/putrescine transport system permease protein PotC</fullName>
    </recommendedName>
</protein>
<keyword evidence="4" id="KW-1003">Cell membrane</keyword>
<dbReference type="GO" id="GO:0005886">
    <property type="term" value="C:plasma membrane"/>
    <property type="evidence" value="ECO:0007669"/>
    <property type="project" value="UniProtKB-SubCell"/>
</dbReference>
<evidence type="ECO:0000313" key="13">
    <source>
        <dbReference type="EMBL" id="STW39867.1"/>
    </source>
</evidence>
<dbReference type="GO" id="GO:0055085">
    <property type="term" value="P:transmembrane transport"/>
    <property type="evidence" value="ECO:0007669"/>
    <property type="project" value="InterPro"/>
</dbReference>
<feature type="transmembrane region" description="Helical" evidence="11">
    <location>
        <begin position="6"/>
        <end position="23"/>
    </location>
</feature>
<reference evidence="13 14" key="1">
    <citation type="submission" date="2018-06" db="EMBL/GenBank/DDBJ databases">
        <authorList>
            <consortium name="Pathogen Informatics"/>
            <person name="Doyle S."/>
        </authorList>
    </citation>
    <scope>NUCLEOTIDE SEQUENCE [LARGE SCALE GENOMIC DNA]</scope>
    <source>
        <strain evidence="13 14">NCTC9617</strain>
    </source>
</reference>
<evidence type="ECO:0000256" key="3">
    <source>
        <dbReference type="ARBA" id="ARBA00022448"/>
    </source>
</evidence>
<dbReference type="Pfam" id="PF00528">
    <property type="entry name" value="BPD_transp_1"/>
    <property type="match status" value="1"/>
</dbReference>
<dbReference type="Proteomes" id="UP000255167">
    <property type="component" value="Unassembled WGS sequence"/>
</dbReference>
<keyword evidence="3 11" id="KW-0813">Transport</keyword>
<dbReference type="PROSITE" id="PS50928">
    <property type="entry name" value="ABC_TM1"/>
    <property type="match status" value="1"/>
</dbReference>
<evidence type="ECO:0000313" key="14">
    <source>
        <dbReference type="Proteomes" id="UP000255167"/>
    </source>
</evidence>
<dbReference type="InterPro" id="IPR035906">
    <property type="entry name" value="MetI-like_sf"/>
</dbReference>
<evidence type="ECO:0000256" key="4">
    <source>
        <dbReference type="ARBA" id="ARBA00022475"/>
    </source>
</evidence>
<dbReference type="PANTHER" id="PTHR43848:SF5">
    <property type="entry name" value="SPERMIDINE_PUTRESCINE TRANSPORT SYSTEM PERMEASE PROTEIN POTC"/>
    <property type="match status" value="1"/>
</dbReference>
<dbReference type="CDD" id="cd06261">
    <property type="entry name" value="TM_PBP2"/>
    <property type="match status" value="1"/>
</dbReference>
<evidence type="ECO:0000256" key="7">
    <source>
        <dbReference type="ARBA" id="ARBA00022989"/>
    </source>
</evidence>
<evidence type="ECO:0000256" key="9">
    <source>
        <dbReference type="ARBA" id="ARBA00037216"/>
    </source>
</evidence>
<dbReference type="PANTHER" id="PTHR43848">
    <property type="entry name" value="PUTRESCINE TRANSPORT SYSTEM PERMEASE PROTEIN POTI"/>
    <property type="match status" value="1"/>
</dbReference>
<feature type="domain" description="ABC transmembrane type-1" evidence="12">
    <location>
        <begin position="1"/>
        <end position="132"/>
    </location>
</feature>
<evidence type="ECO:0000256" key="5">
    <source>
        <dbReference type="ARBA" id="ARBA00022519"/>
    </source>
</evidence>
<dbReference type="Gene3D" id="1.10.3720.10">
    <property type="entry name" value="MetI-like"/>
    <property type="match status" value="1"/>
</dbReference>
<proteinExistence type="inferred from homology"/>
<dbReference type="EMBL" id="UGNC01000004">
    <property type="protein sequence ID" value="STW39867.1"/>
    <property type="molecule type" value="Genomic_DNA"/>
</dbReference>
<dbReference type="SUPFAM" id="SSF161098">
    <property type="entry name" value="MetI-like"/>
    <property type="match status" value="1"/>
</dbReference>
<evidence type="ECO:0000256" key="10">
    <source>
        <dbReference type="ARBA" id="ARBA00039580"/>
    </source>
</evidence>
<evidence type="ECO:0000256" key="2">
    <source>
        <dbReference type="ARBA" id="ARBA00007069"/>
    </source>
</evidence>
<name>A0A378F605_KLEPN</name>
<dbReference type="InterPro" id="IPR000515">
    <property type="entry name" value="MetI-like"/>
</dbReference>
<evidence type="ECO:0000259" key="12">
    <source>
        <dbReference type="PROSITE" id="PS50928"/>
    </source>
</evidence>
<dbReference type="InterPro" id="IPR051789">
    <property type="entry name" value="Bact_Polyamine_Transport"/>
</dbReference>
<keyword evidence="8 11" id="KW-0472">Membrane</keyword>
<feature type="transmembrane region" description="Helical" evidence="11">
    <location>
        <begin position="63"/>
        <end position="83"/>
    </location>
</feature>
<accession>A0A378F605</accession>
<comment type="similarity">
    <text evidence="2">Belongs to the binding-protein-dependent transport system permease family. CysTW subfamily.</text>
</comment>
<comment type="subcellular location">
    <subcellularLocation>
        <location evidence="1">Cell inner membrane</location>
        <topology evidence="1">Multi-pass membrane protein</topology>
    </subcellularLocation>
    <subcellularLocation>
        <location evidence="11">Cell membrane</location>
        <topology evidence="11">Multi-pass membrane protein</topology>
    </subcellularLocation>
</comment>
<organism evidence="13 14">
    <name type="scientific">Klebsiella pneumoniae</name>
    <dbReference type="NCBI Taxonomy" id="573"/>
    <lineage>
        <taxon>Bacteria</taxon>
        <taxon>Pseudomonadati</taxon>
        <taxon>Pseudomonadota</taxon>
        <taxon>Gammaproteobacteria</taxon>
        <taxon>Enterobacterales</taxon>
        <taxon>Enterobacteriaceae</taxon>
        <taxon>Klebsiella/Raoultella group</taxon>
        <taxon>Klebsiella</taxon>
        <taxon>Klebsiella pneumoniae complex</taxon>
    </lineage>
</organism>